<evidence type="ECO:0000313" key="4">
    <source>
        <dbReference type="Proteomes" id="UP000008281"/>
    </source>
</evidence>
<feature type="region of interest" description="Disordered" evidence="1">
    <location>
        <begin position="15"/>
        <end position="56"/>
    </location>
</feature>
<dbReference type="STRING" id="31234.E3NTT9"/>
<keyword evidence="2" id="KW-0472">Membrane</keyword>
<evidence type="ECO:0000256" key="1">
    <source>
        <dbReference type="SAM" id="MobiDB-lite"/>
    </source>
</evidence>
<gene>
    <name evidence="3" type="ORF">CRE_15224</name>
</gene>
<feature type="transmembrane region" description="Helical" evidence="2">
    <location>
        <begin position="75"/>
        <end position="96"/>
    </location>
</feature>
<dbReference type="HOGENOM" id="CLU_2135828_0_0_1"/>
<dbReference type="eggNOG" id="KOG1418">
    <property type="taxonomic scope" value="Eukaryota"/>
</dbReference>
<sequence>MLSFITTLPFQASGDRLRRPSQISAGAQSSATRHSNPDRDKVVQSRIHETEGEEKEKETWGQRFHRAYKEYHIKYLFPLIFIMFYMLIGALIFYFLESGAAEEVASEEDYKYK</sequence>
<feature type="compositionally biased region" description="Polar residues" evidence="1">
    <location>
        <begin position="21"/>
        <end position="34"/>
    </location>
</feature>
<keyword evidence="2" id="KW-0812">Transmembrane</keyword>
<name>E3NTT9_CAERE</name>
<keyword evidence="2" id="KW-1133">Transmembrane helix</keyword>
<reference evidence="3" key="1">
    <citation type="submission" date="2007-07" db="EMBL/GenBank/DDBJ databases">
        <title>PCAP assembly of the Caenorhabditis remanei genome.</title>
        <authorList>
            <consortium name="The Caenorhabditis remanei Sequencing Consortium"/>
            <person name="Wilson R.K."/>
        </authorList>
    </citation>
    <scope>NUCLEOTIDE SEQUENCE [LARGE SCALE GENOMIC DNA]</scope>
    <source>
        <strain evidence="3">PB4641</strain>
    </source>
</reference>
<proteinExistence type="predicted"/>
<organism evidence="4">
    <name type="scientific">Caenorhabditis remanei</name>
    <name type="common">Caenorhabditis vulgaris</name>
    <dbReference type="NCBI Taxonomy" id="31234"/>
    <lineage>
        <taxon>Eukaryota</taxon>
        <taxon>Metazoa</taxon>
        <taxon>Ecdysozoa</taxon>
        <taxon>Nematoda</taxon>
        <taxon>Chromadorea</taxon>
        <taxon>Rhabditida</taxon>
        <taxon>Rhabditina</taxon>
        <taxon>Rhabditomorpha</taxon>
        <taxon>Rhabditoidea</taxon>
        <taxon>Rhabditidae</taxon>
        <taxon>Peloderinae</taxon>
        <taxon>Caenorhabditis</taxon>
    </lineage>
</organism>
<accession>E3NTT9</accession>
<evidence type="ECO:0000256" key="2">
    <source>
        <dbReference type="SAM" id="Phobius"/>
    </source>
</evidence>
<dbReference type="OrthoDB" id="297496at2759"/>
<keyword evidence="4" id="KW-1185">Reference proteome</keyword>
<dbReference type="InParanoid" id="E3NTT9"/>
<dbReference type="Proteomes" id="UP000008281">
    <property type="component" value="Unassembled WGS sequence"/>
</dbReference>
<evidence type="ECO:0000313" key="3">
    <source>
        <dbReference type="EMBL" id="EFO92845.1"/>
    </source>
</evidence>
<feature type="compositionally biased region" description="Basic and acidic residues" evidence="1">
    <location>
        <begin position="35"/>
        <end position="56"/>
    </location>
</feature>
<dbReference type="EMBL" id="DS270302">
    <property type="protein sequence ID" value="EFO92845.1"/>
    <property type="molecule type" value="Genomic_DNA"/>
</dbReference>
<protein>
    <submittedName>
        <fullName evidence="3">Uncharacterized protein</fullName>
    </submittedName>
</protein>
<dbReference type="AlphaFoldDB" id="E3NTT9"/>